<evidence type="ECO:0000256" key="1">
    <source>
        <dbReference type="SAM" id="Phobius"/>
    </source>
</evidence>
<dbReference type="EMBL" id="UHAQ01000004">
    <property type="protein sequence ID" value="SUK93653.1"/>
    <property type="molecule type" value="Genomic_DNA"/>
</dbReference>
<dbReference type="AlphaFoldDB" id="A0A380E183"/>
<reference evidence="2 3" key="1">
    <citation type="submission" date="2018-06" db="EMBL/GenBank/DDBJ databases">
        <authorList>
            <consortium name="Pathogen Informatics"/>
            <person name="Doyle S."/>
        </authorList>
    </citation>
    <scope>NUCLEOTIDE SEQUENCE [LARGE SCALE GENOMIC DNA]</scope>
    <source>
        <strain evidence="2 3">NCTC5664</strain>
    </source>
</reference>
<evidence type="ECO:0000313" key="3">
    <source>
        <dbReference type="Proteomes" id="UP000254502"/>
    </source>
</evidence>
<feature type="transmembrane region" description="Helical" evidence="1">
    <location>
        <begin position="54"/>
        <end position="70"/>
    </location>
</feature>
<name>A0A380E183_STAAU</name>
<feature type="transmembrane region" description="Helical" evidence="1">
    <location>
        <begin position="108"/>
        <end position="125"/>
    </location>
</feature>
<organism evidence="2 3">
    <name type="scientific">Staphylococcus aureus</name>
    <dbReference type="NCBI Taxonomy" id="1280"/>
    <lineage>
        <taxon>Bacteria</taxon>
        <taxon>Bacillati</taxon>
        <taxon>Bacillota</taxon>
        <taxon>Bacilli</taxon>
        <taxon>Bacillales</taxon>
        <taxon>Staphylococcaceae</taxon>
        <taxon>Staphylococcus</taxon>
    </lineage>
</organism>
<keyword evidence="1" id="KW-0472">Membrane</keyword>
<keyword evidence="1" id="KW-1133">Transmembrane helix</keyword>
<feature type="transmembrane region" description="Helical" evidence="1">
    <location>
        <begin position="29"/>
        <end position="47"/>
    </location>
</feature>
<sequence>MKYLILSLVANLLVFGVLSAIGLNINILAAMMMILVIPITISGILFFKTNLDKTYIFFNILFIDFYYYIYNVHLMALPRFNSYIKAEMMELEDIDVLITSKDFGFDEILFFTLYLLLILIILYYLKKQVKTKVKA</sequence>
<keyword evidence="1" id="KW-0812">Transmembrane</keyword>
<dbReference type="Proteomes" id="UP000254502">
    <property type="component" value="Unassembled WGS sequence"/>
</dbReference>
<protein>
    <submittedName>
        <fullName evidence="2">Protein msa</fullName>
    </submittedName>
</protein>
<dbReference type="NCBIfam" id="NF038270">
    <property type="entry name" value="membran_MsaC"/>
    <property type="match status" value="1"/>
</dbReference>
<accession>A0A380E183</accession>
<evidence type="ECO:0000313" key="2">
    <source>
        <dbReference type="EMBL" id="SUK93653.1"/>
    </source>
</evidence>
<proteinExistence type="predicted"/>
<gene>
    <name evidence="2" type="ORF">NCTC5664_03211</name>
</gene>